<reference evidence="6 7" key="1">
    <citation type="journal article" date="2004" name="Nature">
        <title>Genome evolution in yeasts.</title>
        <authorList>
            <consortium name="Genolevures"/>
            <person name="Dujon B."/>
            <person name="Sherman D."/>
            <person name="Fischer G."/>
            <person name="Durrens P."/>
            <person name="Casaregola S."/>
            <person name="Lafontaine I."/>
            <person name="de Montigny J."/>
            <person name="Marck C."/>
            <person name="Neuveglise C."/>
            <person name="Talla E."/>
            <person name="Goffard N."/>
            <person name="Frangeul L."/>
            <person name="Aigle M."/>
            <person name="Anthouard V."/>
            <person name="Babour A."/>
            <person name="Barbe V."/>
            <person name="Barnay S."/>
            <person name="Blanchin S."/>
            <person name="Beckerich J.M."/>
            <person name="Beyne E."/>
            <person name="Bleykasten C."/>
            <person name="Boisrame A."/>
            <person name="Boyer J."/>
            <person name="Cattolico L."/>
            <person name="Confanioleri F."/>
            <person name="de Daruvar A."/>
            <person name="Despons L."/>
            <person name="Fabre E."/>
            <person name="Fairhead C."/>
            <person name="Ferry-Dumazet H."/>
            <person name="Groppi A."/>
            <person name="Hantraye F."/>
            <person name="Hennequin C."/>
            <person name="Jauniaux N."/>
            <person name="Joyet P."/>
            <person name="Kachouri R."/>
            <person name="Kerrest A."/>
            <person name="Koszul R."/>
            <person name="Lemaire M."/>
            <person name="Lesur I."/>
            <person name="Ma L."/>
            <person name="Muller H."/>
            <person name="Nicaud J.M."/>
            <person name="Nikolski M."/>
            <person name="Oztas S."/>
            <person name="Ozier-Kalogeropoulos O."/>
            <person name="Pellenz S."/>
            <person name="Potier S."/>
            <person name="Richard G.F."/>
            <person name="Straub M.L."/>
            <person name="Suleau A."/>
            <person name="Swennene D."/>
            <person name="Tekaia F."/>
            <person name="Wesolowski-Louvel M."/>
            <person name="Westhof E."/>
            <person name="Wirth B."/>
            <person name="Zeniou-Meyer M."/>
            <person name="Zivanovic I."/>
            <person name="Bolotin-Fukuhara M."/>
            <person name="Thierry A."/>
            <person name="Bouchier C."/>
            <person name="Caudron B."/>
            <person name="Scarpelli C."/>
            <person name="Gaillardin C."/>
            <person name="Weissenbach J."/>
            <person name="Wincker P."/>
            <person name="Souciet J.L."/>
        </authorList>
    </citation>
    <scope>NUCLEOTIDE SEQUENCE [LARGE SCALE GENOMIC DNA]</scope>
    <source>
        <strain evidence="7">ATCC 8585 / CBS 2359 / DSM 70799 / NBRC 1267 / NRRL Y-1140 / WM37</strain>
    </source>
</reference>
<dbReference type="InParanoid" id="Q6CRB2"/>
<dbReference type="PaxDb" id="284590-Q6CRB2"/>
<dbReference type="InterPro" id="IPR052406">
    <property type="entry name" value="Chromatin_Remodeling_Comp"/>
</dbReference>
<dbReference type="GO" id="GO:0003677">
    <property type="term" value="F:DNA binding"/>
    <property type="evidence" value="ECO:0007669"/>
    <property type="project" value="InterPro"/>
</dbReference>
<gene>
    <name evidence="6" type="ORF">KLLA0_D10461g</name>
</gene>
<accession>Q6CRB2</accession>
<evidence type="ECO:0000256" key="4">
    <source>
        <dbReference type="ARBA" id="ARBA00023242"/>
    </source>
</evidence>
<dbReference type="STRING" id="284590.Q6CRB2"/>
<dbReference type="GO" id="GO:0006355">
    <property type="term" value="P:regulation of DNA-templated transcription"/>
    <property type="evidence" value="ECO:0007669"/>
    <property type="project" value="InterPro"/>
</dbReference>
<evidence type="ECO:0000313" key="7">
    <source>
        <dbReference type="Proteomes" id="UP000000598"/>
    </source>
</evidence>
<evidence type="ECO:0000259" key="5">
    <source>
        <dbReference type="PROSITE" id="PS51526"/>
    </source>
</evidence>
<evidence type="ECO:0000313" key="6">
    <source>
        <dbReference type="EMBL" id="CAH00623.1"/>
    </source>
</evidence>
<keyword evidence="3" id="KW-0804">Transcription</keyword>
<keyword evidence="4" id="KW-0539">Nucleus</keyword>
<proteinExistence type="predicted"/>
<evidence type="ECO:0000256" key="1">
    <source>
        <dbReference type="ARBA" id="ARBA00022853"/>
    </source>
</evidence>
<dbReference type="KEGG" id="kla:KLLA0_D10461g"/>
<dbReference type="InterPro" id="IPR003150">
    <property type="entry name" value="DNA-bd_RFX"/>
</dbReference>
<dbReference type="PANTHER" id="PTHR22970:SF14">
    <property type="entry name" value="AT-RICH INTERACTIVE DOMAIN-CONTAINING PROTEIN 2"/>
    <property type="match status" value="1"/>
</dbReference>
<dbReference type="PROSITE" id="PS51526">
    <property type="entry name" value="RFX_DBD"/>
    <property type="match status" value="1"/>
</dbReference>
<dbReference type="PANTHER" id="PTHR22970">
    <property type="entry name" value="AT-RICH INTERACTIVE DOMAIN-CONTAINING PROTEIN 2"/>
    <property type="match status" value="1"/>
</dbReference>
<dbReference type="GO" id="GO:0006325">
    <property type="term" value="P:chromatin organization"/>
    <property type="evidence" value="ECO:0007669"/>
    <property type="project" value="UniProtKB-KW"/>
</dbReference>
<dbReference type="OMA" id="KRFVIKG"/>
<protein>
    <submittedName>
        <fullName evidence="6">KLLA0D10461p</fullName>
    </submittedName>
</protein>
<evidence type="ECO:0000256" key="2">
    <source>
        <dbReference type="ARBA" id="ARBA00023015"/>
    </source>
</evidence>
<dbReference type="AlphaFoldDB" id="Q6CRB2"/>
<dbReference type="GO" id="GO:0016586">
    <property type="term" value="C:RSC-type complex"/>
    <property type="evidence" value="ECO:0007669"/>
    <property type="project" value="TreeGrafter"/>
</dbReference>
<dbReference type="HOGENOM" id="CLU_026029_0_0_1"/>
<keyword evidence="2" id="KW-0805">Transcription regulation</keyword>
<keyword evidence="7" id="KW-1185">Reference proteome</keyword>
<evidence type="ECO:0000256" key="3">
    <source>
        <dbReference type="ARBA" id="ARBA00023163"/>
    </source>
</evidence>
<keyword evidence="1" id="KW-0156">Chromatin regulator</keyword>
<dbReference type="Proteomes" id="UP000000598">
    <property type="component" value="Chromosome D"/>
</dbReference>
<dbReference type="FunCoup" id="Q6CRB2">
    <property type="interactions" value="347"/>
</dbReference>
<sequence>MSSHSVTPVINAEGETAIPSLKTLPATQLNISRDQTNGITAKPVAGLQQSLGSLPIFNHLPVNSKIGVDDLTRMKMALLSGIDEEVKFALKRYLRYSINASYVIKLNENLDLLPIIMPLITACREYIPQLVGPISNQAFEALQKGSITMLLLRNLAQDSENTSILATDMELKSFILFVLEWANTFNSKDSAIYQSHTSSFNELLIYTLDLMEAISSYIAPAKKDDLYFQNLCLIFRDTKDRYCVISILRSLSRLLVRSKSDQKSAADNLDDSLLNKIVHNLLIDRDEELIIASLDFLYQYILPGHQRIKTLLSHKERYDILVSTLPVLLTYHVSTPDYHALSNTNIKLIQRVKPQPPAHAPELPMPLLKELFELNEPMRATSWLRCCFERSLNGEVTQILLWKTYEQTFSEQVKLTDRKLITAVDFIKNVSNALPGASALVVVDEATSKKKFVIRGIQPRRKALSIVEANKDIDQSSPIQTETPDEFESNNTPSEAVQICLPDIVFPENLSDVSKASASFLSLVSNDSTEIVAQFIHDMKPLILHQIADVPPLNTVLLDFIHSG</sequence>
<feature type="domain" description="RFX-type winged-helix" evidence="5">
    <location>
        <begin position="380"/>
        <end position="461"/>
    </location>
</feature>
<dbReference type="EMBL" id="CR382124">
    <property type="protein sequence ID" value="CAH00623.1"/>
    <property type="molecule type" value="Genomic_DNA"/>
</dbReference>
<dbReference type="eggNOG" id="ENOG502QVTM">
    <property type="taxonomic scope" value="Eukaryota"/>
</dbReference>
<name>Q6CRB2_KLULA</name>
<organism evidence="6 7">
    <name type="scientific">Kluyveromyces lactis (strain ATCC 8585 / CBS 2359 / DSM 70799 / NBRC 1267 / NRRL Y-1140 / WM37)</name>
    <name type="common">Yeast</name>
    <name type="synonym">Candida sphaerica</name>
    <dbReference type="NCBI Taxonomy" id="284590"/>
    <lineage>
        <taxon>Eukaryota</taxon>
        <taxon>Fungi</taxon>
        <taxon>Dikarya</taxon>
        <taxon>Ascomycota</taxon>
        <taxon>Saccharomycotina</taxon>
        <taxon>Saccharomycetes</taxon>
        <taxon>Saccharomycetales</taxon>
        <taxon>Saccharomycetaceae</taxon>
        <taxon>Kluyveromyces</taxon>
    </lineage>
</organism>